<comment type="function">
    <text evidence="7">Pyrophosphatase that catalyzes the hydrolysis of nucleoside triphosphates to their monophosphate derivatives, with a high preference for the non-canonical purine nucleotides XTP (xanthosine triphosphate), dITP (deoxyinosine triphosphate) and ITP. Seems to function as a house-cleaning enzyme that removes non-canonical purine nucleotides from the nucleotide pool, thus preventing their incorporation into DNA/RNA and avoiding chromosomal lesions.</text>
</comment>
<evidence type="ECO:0000313" key="9">
    <source>
        <dbReference type="EMBL" id="QTR45991.1"/>
    </source>
</evidence>
<proteinExistence type="inferred from homology"/>
<name>A0ABX7WS46_9GAMM</name>
<keyword evidence="6 7" id="KW-0546">Nucleotide metabolism</keyword>
<evidence type="ECO:0000256" key="4">
    <source>
        <dbReference type="ARBA" id="ARBA00022801"/>
    </source>
</evidence>
<feature type="binding site" evidence="7">
    <location>
        <position position="194"/>
    </location>
    <ligand>
        <name>substrate</name>
    </ligand>
</feature>
<dbReference type="InterPro" id="IPR020922">
    <property type="entry name" value="dITP/XTP_pyrophosphatase"/>
</dbReference>
<dbReference type="PANTHER" id="PTHR11067">
    <property type="entry name" value="INOSINE TRIPHOSPHATE PYROPHOSPHATASE/HAM1 PROTEIN"/>
    <property type="match status" value="1"/>
</dbReference>
<dbReference type="InterPro" id="IPR002637">
    <property type="entry name" value="RdgB/HAM1"/>
</dbReference>
<feature type="binding site" evidence="7">
    <location>
        <position position="87"/>
    </location>
    <ligand>
        <name>substrate</name>
    </ligand>
</feature>
<evidence type="ECO:0000256" key="1">
    <source>
        <dbReference type="ARBA" id="ARBA00008023"/>
    </source>
</evidence>
<dbReference type="RefSeq" id="WP_210222365.1">
    <property type="nucleotide sequence ID" value="NZ_CP072801.1"/>
</dbReference>
<comment type="catalytic activity">
    <reaction evidence="7">
        <text>dITP + H2O = dIMP + diphosphate + H(+)</text>
        <dbReference type="Rhea" id="RHEA:28342"/>
        <dbReference type="ChEBI" id="CHEBI:15377"/>
        <dbReference type="ChEBI" id="CHEBI:15378"/>
        <dbReference type="ChEBI" id="CHEBI:33019"/>
        <dbReference type="ChEBI" id="CHEBI:61194"/>
        <dbReference type="ChEBI" id="CHEBI:61382"/>
        <dbReference type="EC" id="3.6.1.66"/>
    </reaction>
</comment>
<organism evidence="9 10">
    <name type="scientific">Thiothrix litoralis</name>
    <dbReference type="NCBI Taxonomy" id="2891210"/>
    <lineage>
        <taxon>Bacteria</taxon>
        <taxon>Pseudomonadati</taxon>
        <taxon>Pseudomonadota</taxon>
        <taxon>Gammaproteobacteria</taxon>
        <taxon>Thiotrichales</taxon>
        <taxon>Thiotrichaceae</taxon>
        <taxon>Thiothrix</taxon>
    </lineage>
</organism>
<comment type="similarity">
    <text evidence="1 7 8">Belongs to the HAM1 NTPase family.</text>
</comment>
<sequence>MPKNPHPLAPSPLKGEGEKKIVLASGNAGKLREFNAMMADLDIEFVRQSEFGVSDAVEDGLTFVENALIKARHAAKLTGMPAMADDSGIVVDALGGAPGLYSARFAGEHGDDAANNAKLLAELQNVPDAQRTARFYCCIVYLRHADDQLPIIAEANWAGVILHQASGANGFGYDPLFYVPTHGCSSAELPPEEKNRISHRGQALRKLHELLEKAG</sequence>
<evidence type="ECO:0000256" key="8">
    <source>
        <dbReference type="RuleBase" id="RU003781"/>
    </source>
</evidence>
<evidence type="ECO:0000256" key="5">
    <source>
        <dbReference type="ARBA" id="ARBA00022842"/>
    </source>
</evidence>
<keyword evidence="10" id="KW-1185">Reference proteome</keyword>
<feature type="binding site" evidence="7">
    <location>
        <begin position="171"/>
        <end position="174"/>
    </location>
    <ligand>
        <name>substrate</name>
    </ligand>
</feature>
<comment type="catalytic activity">
    <reaction evidence="7">
        <text>XTP + H2O = XMP + diphosphate + H(+)</text>
        <dbReference type="Rhea" id="RHEA:28610"/>
        <dbReference type="ChEBI" id="CHEBI:15377"/>
        <dbReference type="ChEBI" id="CHEBI:15378"/>
        <dbReference type="ChEBI" id="CHEBI:33019"/>
        <dbReference type="ChEBI" id="CHEBI:57464"/>
        <dbReference type="ChEBI" id="CHEBI:61314"/>
        <dbReference type="EC" id="3.6.1.66"/>
    </reaction>
</comment>
<dbReference type="InterPro" id="IPR029001">
    <property type="entry name" value="ITPase-like_fam"/>
</dbReference>
<feature type="active site" description="Proton acceptor" evidence="7">
    <location>
        <position position="86"/>
    </location>
</feature>
<keyword evidence="5 7" id="KW-0460">Magnesium</keyword>
<dbReference type="Pfam" id="PF01725">
    <property type="entry name" value="Ham1p_like"/>
    <property type="match status" value="1"/>
</dbReference>
<comment type="caution">
    <text evidence="7">Lacks conserved residue(s) required for the propagation of feature annotation.</text>
</comment>
<evidence type="ECO:0000313" key="10">
    <source>
        <dbReference type="Proteomes" id="UP000672039"/>
    </source>
</evidence>
<dbReference type="EMBL" id="CP072801">
    <property type="protein sequence ID" value="QTR45991.1"/>
    <property type="molecule type" value="Genomic_DNA"/>
</dbReference>
<dbReference type="NCBIfam" id="TIGR00042">
    <property type="entry name" value="RdgB/HAM1 family non-canonical purine NTP pyrophosphatase"/>
    <property type="match status" value="1"/>
</dbReference>
<dbReference type="CDD" id="cd00515">
    <property type="entry name" value="HAM1"/>
    <property type="match status" value="1"/>
</dbReference>
<comment type="cofactor">
    <cofactor evidence="7">
        <name>Mg(2+)</name>
        <dbReference type="ChEBI" id="CHEBI:18420"/>
    </cofactor>
    <text evidence="7">Binds 1 Mg(2+) ion per subunit.</text>
</comment>
<dbReference type="Proteomes" id="UP000672039">
    <property type="component" value="Chromosome"/>
</dbReference>
<evidence type="ECO:0000256" key="7">
    <source>
        <dbReference type="HAMAP-Rule" id="MF_01405"/>
    </source>
</evidence>
<dbReference type="SUPFAM" id="SSF52972">
    <property type="entry name" value="ITPase-like"/>
    <property type="match status" value="1"/>
</dbReference>
<keyword evidence="4 7" id="KW-0378">Hydrolase</keyword>
<evidence type="ECO:0000256" key="6">
    <source>
        <dbReference type="ARBA" id="ARBA00023080"/>
    </source>
</evidence>
<dbReference type="PANTHER" id="PTHR11067:SF9">
    <property type="entry name" value="INOSINE TRIPHOSPHATE PYROPHOSPHATASE"/>
    <property type="match status" value="1"/>
</dbReference>
<evidence type="ECO:0000256" key="2">
    <source>
        <dbReference type="ARBA" id="ARBA00022723"/>
    </source>
</evidence>
<protein>
    <recommendedName>
        <fullName evidence="7">dITP/XTP pyrophosphatase</fullName>
        <ecNumber evidence="7">3.6.1.66</ecNumber>
    </recommendedName>
    <alternativeName>
        <fullName evidence="7">Non-canonical purine NTP pyrophosphatase</fullName>
    </alternativeName>
    <alternativeName>
        <fullName evidence="7">Non-standard purine NTP pyrophosphatase</fullName>
    </alternativeName>
    <alternativeName>
        <fullName evidence="7">Nucleoside-triphosphate diphosphatase</fullName>
    </alternativeName>
    <alternativeName>
        <fullName evidence="7">Nucleoside-triphosphate pyrophosphatase</fullName>
        <shortName evidence="7">NTPase</shortName>
    </alternativeName>
</protein>
<feature type="binding site" evidence="7">
    <location>
        <begin position="25"/>
        <end position="30"/>
    </location>
    <ligand>
        <name>substrate</name>
    </ligand>
</feature>
<feature type="binding site" evidence="7">
    <location>
        <position position="86"/>
    </location>
    <ligand>
        <name>Mg(2+)</name>
        <dbReference type="ChEBI" id="CHEBI:18420"/>
    </ligand>
</feature>
<evidence type="ECO:0000256" key="3">
    <source>
        <dbReference type="ARBA" id="ARBA00022741"/>
    </source>
</evidence>
<dbReference type="EC" id="3.6.1.66" evidence="7"/>
<comment type="catalytic activity">
    <reaction evidence="7">
        <text>ITP + H2O = IMP + diphosphate + H(+)</text>
        <dbReference type="Rhea" id="RHEA:29399"/>
        <dbReference type="ChEBI" id="CHEBI:15377"/>
        <dbReference type="ChEBI" id="CHEBI:15378"/>
        <dbReference type="ChEBI" id="CHEBI:33019"/>
        <dbReference type="ChEBI" id="CHEBI:58053"/>
        <dbReference type="ChEBI" id="CHEBI:61402"/>
        <dbReference type="EC" id="3.6.1.66"/>
    </reaction>
</comment>
<feature type="binding site" evidence="7">
    <location>
        <begin position="199"/>
        <end position="200"/>
    </location>
    <ligand>
        <name>substrate</name>
    </ligand>
</feature>
<reference evidence="9 10" key="1">
    <citation type="submission" date="2021-04" db="EMBL/GenBank/DDBJ databases">
        <title>Genomics, taxonomy and metabolism of representatives of sulfur bacteria of the genus Thiothrix: Thiothrix fructosivorans QT, Thiothrix unzii A1T and three new species, Thiothrix subterranea sp. nov., Thiothrix litoralis sp. nov. and 'Candidatus Thiothrix anitrata' sp. nov.</title>
        <authorList>
            <person name="Ravin N.V."/>
            <person name="Smolyakov D."/>
            <person name="Rudenko T.S."/>
            <person name="Mardanov A.V."/>
            <person name="Beletsky A.V."/>
            <person name="Markov N.D."/>
            <person name="Fomenkov A.I."/>
            <person name="Roberts R.J."/>
            <person name="Karnachuk O.V."/>
            <person name="Novikov A."/>
            <person name="Grabovich M.Y."/>
        </authorList>
    </citation>
    <scope>NUCLEOTIDE SEQUENCE [LARGE SCALE GENOMIC DNA]</scope>
    <source>
        <strain evidence="9 10">AS</strain>
    </source>
</reference>
<dbReference type="HAMAP" id="MF_01405">
    <property type="entry name" value="Non_canon_purine_NTPase"/>
    <property type="match status" value="1"/>
</dbReference>
<dbReference type="Gene3D" id="3.90.950.10">
    <property type="match status" value="1"/>
</dbReference>
<gene>
    <name evidence="9" type="primary">rdgB</name>
    <name evidence="9" type="ORF">J9253_18715</name>
</gene>
<accession>A0ABX7WS46</accession>
<keyword evidence="2 7" id="KW-0479">Metal-binding</keyword>
<keyword evidence="3 7" id="KW-0547">Nucleotide-binding</keyword>
<comment type="subunit">
    <text evidence="7">Homodimer.</text>
</comment>